<dbReference type="InterPro" id="IPR024047">
    <property type="entry name" value="MM3350-like_sf"/>
</dbReference>
<dbReference type="Gene3D" id="3.10.290.30">
    <property type="entry name" value="MM3350-like"/>
    <property type="match status" value="1"/>
</dbReference>
<protein>
    <recommendedName>
        <fullName evidence="1">Plasmid pRiA4b Orf3-like domain-containing protein</fullName>
    </recommendedName>
</protein>
<organism evidence="2 3">
    <name type="scientific">Spirosoma validum</name>
    <dbReference type="NCBI Taxonomy" id="2771355"/>
    <lineage>
        <taxon>Bacteria</taxon>
        <taxon>Pseudomonadati</taxon>
        <taxon>Bacteroidota</taxon>
        <taxon>Cytophagia</taxon>
        <taxon>Cytophagales</taxon>
        <taxon>Cytophagaceae</taxon>
        <taxon>Spirosoma</taxon>
    </lineage>
</organism>
<evidence type="ECO:0000313" key="2">
    <source>
        <dbReference type="EMBL" id="MBD2757823.1"/>
    </source>
</evidence>
<accession>A0A927GHK8</accession>
<feature type="domain" description="Plasmid pRiA4b Orf3-like" evidence="1">
    <location>
        <begin position="1"/>
        <end position="105"/>
    </location>
</feature>
<keyword evidence="3" id="KW-1185">Reference proteome</keyword>
<dbReference type="SUPFAM" id="SSF159941">
    <property type="entry name" value="MM3350-like"/>
    <property type="match status" value="1"/>
</dbReference>
<evidence type="ECO:0000259" key="1">
    <source>
        <dbReference type="Pfam" id="PF07929"/>
    </source>
</evidence>
<dbReference type="EMBL" id="JACXAA010000034">
    <property type="protein sequence ID" value="MBD2757823.1"/>
    <property type="molecule type" value="Genomic_DNA"/>
</dbReference>
<dbReference type="AlphaFoldDB" id="A0A927GHK8"/>
<reference evidence="2" key="1">
    <citation type="submission" date="2020-09" db="EMBL/GenBank/DDBJ databases">
        <authorList>
            <person name="Kim M.K."/>
        </authorList>
    </citation>
    <scope>NUCLEOTIDE SEQUENCE</scope>
    <source>
        <strain evidence="2">BT704</strain>
    </source>
</reference>
<dbReference type="Pfam" id="PF07929">
    <property type="entry name" value="PRiA4_ORF3"/>
    <property type="match status" value="1"/>
</dbReference>
<gene>
    <name evidence="2" type="ORF">IC230_33490</name>
</gene>
<dbReference type="InterPro" id="IPR012912">
    <property type="entry name" value="Plasmid_pRiA4b_Orf3-like"/>
</dbReference>
<sequence>MTLHDLHNIIQESVNFDNDHLYNFYLNWRNPLNGECYSSPEDDWSENPSADTVTLAQLNLYEEQYLLYIFDLAERWEFFITVIRHLPDETMTKPRIVEKVGKSPEQYPDCSANYCRTL</sequence>
<name>A0A927GHK8_9BACT</name>
<proteinExistence type="predicted"/>
<dbReference type="Proteomes" id="UP000653797">
    <property type="component" value="Unassembled WGS sequence"/>
</dbReference>
<comment type="caution">
    <text evidence="2">The sequence shown here is derived from an EMBL/GenBank/DDBJ whole genome shotgun (WGS) entry which is preliminary data.</text>
</comment>
<evidence type="ECO:0000313" key="3">
    <source>
        <dbReference type="Proteomes" id="UP000653797"/>
    </source>
</evidence>